<dbReference type="EMBL" id="CAJOBI010194450">
    <property type="protein sequence ID" value="CAF4971767.1"/>
    <property type="molecule type" value="Genomic_DNA"/>
</dbReference>
<dbReference type="EMBL" id="CAJOBI010127492">
    <property type="protein sequence ID" value="CAF4708167.1"/>
    <property type="molecule type" value="Genomic_DNA"/>
</dbReference>
<accession>A0A8S3A7L1</accession>
<protein>
    <submittedName>
        <fullName evidence="1">Uncharacterized protein</fullName>
    </submittedName>
</protein>
<name>A0A8S3A7L1_9BILA</name>
<reference evidence="1" key="1">
    <citation type="submission" date="2021-02" db="EMBL/GenBank/DDBJ databases">
        <authorList>
            <person name="Nowell W R."/>
        </authorList>
    </citation>
    <scope>NUCLEOTIDE SEQUENCE</scope>
</reference>
<feature type="non-terminal residue" evidence="1">
    <location>
        <position position="63"/>
    </location>
</feature>
<dbReference type="Proteomes" id="UP000676336">
    <property type="component" value="Unassembled WGS sequence"/>
</dbReference>
<gene>
    <name evidence="1" type="ORF">SMN809_LOCUS43323</name>
    <name evidence="2" type="ORF">SMN809_LOCUS55203</name>
</gene>
<proteinExistence type="predicted"/>
<feature type="non-terminal residue" evidence="1">
    <location>
        <position position="1"/>
    </location>
</feature>
<evidence type="ECO:0000313" key="2">
    <source>
        <dbReference type="EMBL" id="CAF4971767.1"/>
    </source>
</evidence>
<comment type="caution">
    <text evidence="1">The sequence shown here is derived from an EMBL/GenBank/DDBJ whole genome shotgun (WGS) entry which is preliminary data.</text>
</comment>
<sequence>LKLSKTIMENGELASGLNTVIETKTQLQDVLRIGIDKLLDETAQMDYTKIDFNDILGETDKNG</sequence>
<evidence type="ECO:0000313" key="3">
    <source>
        <dbReference type="Proteomes" id="UP000676336"/>
    </source>
</evidence>
<evidence type="ECO:0000313" key="1">
    <source>
        <dbReference type="EMBL" id="CAF4708167.1"/>
    </source>
</evidence>
<dbReference type="AlphaFoldDB" id="A0A8S3A7L1"/>
<organism evidence="1 3">
    <name type="scientific">Rotaria magnacalcarata</name>
    <dbReference type="NCBI Taxonomy" id="392030"/>
    <lineage>
        <taxon>Eukaryota</taxon>
        <taxon>Metazoa</taxon>
        <taxon>Spiralia</taxon>
        <taxon>Gnathifera</taxon>
        <taxon>Rotifera</taxon>
        <taxon>Eurotatoria</taxon>
        <taxon>Bdelloidea</taxon>
        <taxon>Philodinida</taxon>
        <taxon>Philodinidae</taxon>
        <taxon>Rotaria</taxon>
    </lineage>
</organism>